<evidence type="ECO:0000256" key="5">
    <source>
        <dbReference type="ARBA" id="ARBA00022475"/>
    </source>
</evidence>
<comment type="subcellular location">
    <subcellularLocation>
        <location evidence="1 12">Cell membrane</location>
        <topology evidence="1 12">Multi-pass membrane protein</topology>
    </subcellularLocation>
</comment>
<dbReference type="AlphaFoldDB" id="A0A9X1D817"/>
<evidence type="ECO:0000256" key="8">
    <source>
        <dbReference type="ARBA" id="ARBA00022989"/>
    </source>
</evidence>
<dbReference type="RefSeq" id="WP_214621487.1">
    <property type="nucleotide sequence ID" value="NZ_JAHGAW010000001.1"/>
</dbReference>
<sequence>MLFTFLLVVQAVIAFALVTVILMQRSEGGGLGMGGSPSGLMSARGAADFLTRATTILATLFVGMSVILAVIAATQHRAASVDTSLVGKTAPAAQGGPAPSAEGDALSGAAASAASNRSAAPAGGNQSVPLAQ</sequence>
<keyword evidence="8 12" id="KW-1133">Transmembrane helix</keyword>
<dbReference type="PANTHER" id="PTHR34182:SF1">
    <property type="entry name" value="PROTEIN-EXPORT MEMBRANE PROTEIN SECG"/>
    <property type="match status" value="1"/>
</dbReference>
<keyword evidence="7 12" id="KW-0653">Protein transport</keyword>
<evidence type="ECO:0000256" key="13">
    <source>
        <dbReference type="SAM" id="MobiDB-lite"/>
    </source>
</evidence>
<keyword evidence="6 12" id="KW-0812">Transmembrane</keyword>
<keyword evidence="4 12" id="KW-0813">Transport</keyword>
<keyword evidence="9 12" id="KW-0811">Translocation</keyword>
<dbReference type="GO" id="GO:0009306">
    <property type="term" value="P:protein secretion"/>
    <property type="evidence" value="ECO:0007669"/>
    <property type="project" value="UniProtKB-UniRule"/>
</dbReference>
<dbReference type="NCBIfam" id="TIGR00810">
    <property type="entry name" value="secG"/>
    <property type="match status" value="1"/>
</dbReference>
<keyword evidence="15" id="KW-1185">Reference proteome</keyword>
<dbReference type="GO" id="GO:0043952">
    <property type="term" value="P:protein transport by the Sec complex"/>
    <property type="evidence" value="ECO:0007669"/>
    <property type="project" value="TreeGrafter"/>
</dbReference>
<evidence type="ECO:0000256" key="11">
    <source>
        <dbReference type="ARBA" id="ARBA00025182"/>
    </source>
</evidence>
<evidence type="ECO:0000256" key="7">
    <source>
        <dbReference type="ARBA" id="ARBA00022927"/>
    </source>
</evidence>
<feature type="region of interest" description="Disordered" evidence="13">
    <location>
        <begin position="89"/>
        <end position="109"/>
    </location>
</feature>
<dbReference type="InterPro" id="IPR004692">
    <property type="entry name" value="SecG"/>
</dbReference>
<dbReference type="GO" id="GO:0065002">
    <property type="term" value="P:intracellular protein transmembrane transport"/>
    <property type="evidence" value="ECO:0007669"/>
    <property type="project" value="TreeGrafter"/>
</dbReference>
<keyword evidence="10 12" id="KW-0472">Membrane</keyword>
<dbReference type="PRINTS" id="PR01651">
    <property type="entry name" value="SECGEXPORT"/>
</dbReference>
<gene>
    <name evidence="14" type="primary">secG</name>
    <name evidence="14" type="ORF">KK488_02250</name>
</gene>
<dbReference type="Pfam" id="PF03840">
    <property type="entry name" value="SecG"/>
    <property type="match status" value="1"/>
</dbReference>
<proteinExistence type="inferred from homology"/>
<dbReference type="EMBL" id="JAHGAW010000001">
    <property type="protein sequence ID" value="MBT2185762.1"/>
    <property type="molecule type" value="Genomic_DNA"/>
</dbReference>
<comment type="caution">
    <text evidence="12">Lacks conserved residue(s) required for the propagation of feature annotation.</text>
</comment>
<keyword evidence="5 12" id="KW-1003">Cell membrane</keyword>
<comment type="function">
    <text evidence="11 12">Involved in protein export. Participates in an early event of protein translocation.</text>
</comment>
<evidence type="ECO:0000256" key="12">
    <source>
        <dbReference type="RuleBase" id="RU365087"/>
    </source>
</evidence>
<evidence type="ECO:0000256" key="1">
    <source>
        <dbReference type="ARBA" id="ARBA00004651"/>
    </source>
</evidence>
<dbReference type="GO" id="GO:0015450">
    <property type="term" value="F:protein-transporting ATPase activity"/>
    <property type="evidence" value="ECO:0007669"/>
    <property type="project" value="UniProtKB-UniRule"/>
</dbReference>
<comment type="similarity">
    <text evidence="2 12">Belongs to the SecG family.</text>
</comment>
<dbReference type="PANTHER" id="PTHR34182">
    <property type="entry name" value="PROTEIN-EXPORT MEMBRANE PROTEIN SECG"/>
    <property type="match status" value="1"/>
</dbReference>
<organism evidence="14 15">
    <name type="scientific">Sphingobium nicotianae</name>
    <dbReference type="NCBI Taxonomy" id="2782607"/>
    <lineage>
        <taxon>Bacteria</taxon>
        <taxon>Pseudomonadati</taxon>
        <taxon>Pseudomonadota</taxon>
        <taxon>Alphaproteobacteria</taxon>
        <taxon>Sphingomonadales</taxon>
        <taxon>Sphingomonadaceae</taxon>
        <taxon>Sphingobium</taxon>
    </lineage>
</organism>
<comment type="caution">
    <text evidence="14">The sequence shown here is derived from an EMBL/GenBank/DDBJ whole genome shotgun (WGS) entry which is preliminary data.</text>
</comment>
<evidence type="ECO:0000256" key="9">
    <source>
        <dbReference type="ARBA" id="ARBA00023010"/>
    </source>
</evidence>
<evidence type="ECO:0000313" key="14">
    <source>
        <dbReference type="EMBL" id="MBT2185762.1"/>
    </source>
</evidence>
<reference evidence="14" key="1">
    <citation type="submission" date="2021-05" db="EMBL/GenBank/DDBJ databases">
        <title>Genome of Sphingobium sp. strain.</title>
        <authorList>
            <person name="Fan R."/>
        </authorList>
    </citation>
    <scope>NUCLEOTIDE SEQUENCE</scope>
    <source>
        <strain evidence="14">H33</strain>
    </source>
</reference>
<dbReference type="GO" id="GO:0005886">
    <property type="term" value="C:plasma membrane"/>
    <property type="evidence" value="ECO:0007669"/>
    <property type="project" value="UniProtKB-SubCell"/>
</dbReference>
<evidence type="ECO:0000256" key="3">
    <source>
        <dbReference type="ARBA" id="ARBA00017876"/>
    </source>
</evidence>
<evidence type="ECO:0000313" key="15">
    <source>
        <dbReference type="Proteomes" id="UP001138757"/>
    </source>
</evidence>
<evidence type="ECO:0000256" key="4">
    <source>
        <dbReference type="ARBA" id="ARBA00022448"/>
    </source>
</evidence>
<dbReference type="Proteomes" id="UP001138757">
    <property type="component" value="Unassembled WGS sequence"/>
</dbReference>
<evidence type="ECO:0000256" key="2">
    <source>
        <dbReference type="ARBA" id="ARBA00008445"/>
    </source>
</evidence>
<evidence type="ECO:0000256" key="6">
    <source>
        <dbReference type="ARBA" id="ARBA00022692"/>
    </source>
</evidence>
<protein>
    <recommendedName>
        <fullName evidence="3 12">Protein-export membrane protein SecG</fullName>
    </recommendedName>
</protein>
<feature type="compositionally biased region" description="Low complexity" evidence="13">
    <location>
        <begin position="90"/>
        <end position="109"/>
    </location>
</feature>
<evidence type="ECO:0000256" key="10">
    <source>
        <dbReference type="ARBA" id="ARBA00023136"/>
    </source>
</evidence>
<accession>A0A9X1D817</accession>
<feature type="transmembrane region" description="Helical" evidence="12">
    <location>
        <begin position="52"/>
        <end position="73"/>
    </location>
</feature>
<name>A0A9X1D817_9SPHN</name>